<feature type="transmembrane region" description="Helical" evidence="6">
    <location>
        <begin position="204"/>
        <end position="226"/>
    </location>
</feature>
<evidence type="ECO:0000256" key="2">
    <source>
        <dbReference type="ARBA" id="ARBA00022475"/>
    </source>
</evidence>
<feature type="transmembrane region" description="Helical" evidence="6">
    <location>
        <begin position="279"/>
        <end position="304"/>
    </location>
</feature>
<dbReference type="EMBL" id="JAEDAM010000088">
    <property type="protein sequence ID" value="MBS8122406.1"/>
    <property type="molecule type" value="Genomic_DNA"/>
</dbReference>
<accession>A0ABS5QPB4</accession>
<evidence type="ECO:0000313" key="8">
    <source>
        <dbReference type="Proteomes" id="UP000680365"/>
    </source>
</evidence>
<evidence type="ECO:0000256" key="5">
    <source>
        <dbReference type="ARBA" id="ARBA00023136"/>
    </source>
</evidence>
<dbReference type="NCBIfam" id="TIGR00374">
    <property type="entry name" value="flippase-like domain"/>
    <property type="match status" value="1"/>
</dbReference>
<keyword evidence="2" id="KW-1003">Cell membrane</keyword>
<dbReference type="RefSeq" id="WP_213349836.1">
    <property type="nucleotide sequence ID" value="NZ_JAEDAM010000088.1"/>
</dbReference>
<dbReference type="PANTHER" id="PTHR40277:SF1">
    <property type="entry name" value="BLL5419 PROTEIN"/>
    <property type="match status" value="1"/>
</dbReference>
<keyword evidence="4 6" id="KW-1133">Transmembrane helix</keyword>
<comment type="subcellular location">
    <subcellularLocation>
        <location evidence="1">Cell membrane</location>
        <topology evidence="1">Multi-pass membrane protein</topology>
    </subcellularLocation>
</comment>
<evidence type="ECO:0000256" key="1">
    <source>
        <dbReference type="ARBA" id="ARBA00004651"/>
    </source>
</evidence>
<feature type="transmembrane region" description="Helical" evidence="6">
    <location>
        <begin position="6"/>
        <end position="25"/>
    </location>
</feature>
<keyword evidence="8" id="KW-1185">Reference proteome</keyword>
<sequence length="306" mass="35363">MNKIKFLIKLSITIFLFYIIFAYYIDFDEFIKVFQNINIFYVIIACLLWPVGIFLSSFKWYLILKQYDINISLKESFNLYWIASFFNNFLPSSIGGDGYKFLYLNKKIENKKAQIMSSMILERGLGFVALNIFIIIFSISFLPILYTNNIIIFYIIIFLIISILGFFIFLLLNKKSIKNEFKNKLLNKFVKLINILITFKNKKVLFFGFLISFIFVLNSIIGQYLLFGSLGNNVDLSLISFVYPIVNIVGIIPISINSLGVTESFSIYMYGIFGVNAEIVLASAILGRVLMILLSATGGIRYLFWK</sequence>
<feature type="transmembrane region" description="Helical" evidence="6">
    <location>
        <begin position="151"/>
        <end position="172"/>
    </location>
</feature>
<dbReference type="PANTHER" id="PTHR40277">
    <property type="entry name" value="BLL5419 PROTEIN"/>
    <property type="match status" value="1"/>
</dbReference>
<gene>
    <name evidence="7" type="ORF">VAMP_428n32</name>
</gene>
<reference evidence="7 8" key="1">
    <citation type="journal article" date="2021" name="Nat. Commun.">
        <title>Reductive evolution and unique predatory mode in the CPR bacterium Vampirococcus lugosii.</title>
        <authorList>
            <person name="Moreira D."/>
            <person name="Zivanovic Y."/>
            <person name="Lopez-Archilla A.I."/>
            <person name="Iniesto M."/>
            <person name="Lopez-Garcia P."/>
        </authorList>
    </citation>
    <scope>NUCLEOTIDE SEQUENCE [LARGE SCALE GENOMIC DNA]</scope>
    <source>
        <strain evidence="7">Chiprana</strain>
    </source>
</reference>
<evidence type="ECO:0000256" key="4">
    <source>
        <dbReference type="ARBA" id="ARBA00022989"/>
    </source>
</evidence>
<dbReference type="Proteomes" id="UP000680365">
    <property type="component" value="Unassembled WGS sequence"/>
</dbReference>
<proteinExistence type="predicted"/>
<dbReference type="Pfam" id="PF03706">
    <property type="entry name" value="LPG_synthase_TM"/>
    <property type="match status" value="1"/>
</dbReference>
<name>A0ABS5QPB4_9BACT</name>
<feature type="transmembrane region" description="Helical" evidence="6">
    <location>
        <begin position="238"/>
        <end position="259"/>
    </location>
</feature>
<keyword evidence="3 6" id="KW-0812">Transmembrane</keyword>
<evidence type="ECO:0000256" key="6">
    <source>
        <dbReference type="SAM" id="Phobius"/>
    </source>
</evidence>
<organism evidence="7 8">
    <name type="scientific">Candidatus Vampirococcus lugosii</name>
    <dbReference type="NCBI Taxonomy" id="2789015"/>
    <lineage>
        <taxon>Bacteria</taxon>
        <taxon>Candidatus Absconditibacteriota</taxon>
        <taxon>Vampirococcus</taxon>
    </lineage>
</organism>
<dbReference type="InterPro" id="IPR022791">
    <property type="entry name" value="L-PG_synthase/AglD"/>
</dbReference>
<evidence type="ECO:0000256" key="3">
    <source>
        <dbReference type="ARBA" id="ARBA00022692"/>
    </source>
</evidence>
<protein>
    <submittedName>
        <fullName evidence="7">Lysylphosphatidylglycerol synthetase/glycosyltransferase (AglD)</fullName>
    </submittedName>
</protein>
<feature type="transmembrane region" description="Helical" evidence="6">
    <location>
        <begin position="37"/>
        <end position="58"/>
    </location>
</feature>
<feature type="transmembrane region" description="Helical" evidence="6">
    <location>
        <begin position="124"/>
        <end position="145"/>
    </location>
</feature>
<keyword evidence="5 6" id="KW-0472">Membrane</keyword>
<evidence type="ECO:0000313" key="7">
    <source>
        <dbReference type="EMBL" id="MBS8122406.1"/>
    </source>
</evidence>
<comment type="caution">
    <text evidence="7">The sequence shown here is derived from an EMBL/GenBank/DDBJ whole genome shotgun (WGS) entry which is preliminary data.</text>
</comment>